<dbReference type="CDD" id="cd12162">
    <property type="entry name" value="2-Hacid_dh_4"/>
    <property type="match status" value="1"/>
</dbReference>
<reference evidence="7 8" key="1">
    <citation type="submission" date="2018-08" db="EMBL/GenBank/DDBJ databases">
        <title>Genomic Encyclopedia of Type Strains, Phase IV (KMG-IV): sequencing the most valuable type-strain genomes for metagenomic binning, comparative biology and taxonomic classification.</title>
        <authorList>
            <person name="Goeker M."/>
        </authorList>
    </citation>
    <scope>NUCLEOTIDE SEQUENCE [LARGE SCALE GENOMIC DNA]</scope>
    <source>
        <strain evidence="7 8">BW863</strain>
    </source>
</reference>
<dbReference type="SUPFAM" id="SSF52283">
    <property type="entry name" value="Formate/glycerate dehydrogenase catalytic domain-like"/>
    <property type="match status" value="1"/>
</dbReference>
<dbReference type="PROSITE" id="PS00671">
    <property type="entry name" value="D_2_HYDROXYACID_DH_3"/>
    <property type="match status" value="1"/>
</dbReference>
<dbReference type="RefSeq" id="WP_115836874.1">
    <property type="nucleotide sequence ID" value="NZ_CP025086.1"/>
</dbReference>
<dbReference type="PANTHER" id="PTHR43761:SF1">
    <property type="entry name" value="D-ISOMER SPECIFIC 2-HYDROXYACID DEHYDROGENASE CATALYTIC DOMAIN-CONTAINING PROTEIN-RELATED"/>
    <property type="match status" value="1"/>
</dbReference>
<dbReference type="InterPro" id="IPR006140">
    <property type="entry name" value="D-isomer_DH_NAD-bd"/>
</dbReference>
<evidence type="ECO:0000256" key="4">
    <source>
        <dbReference type="RuleBase" id="RU003719"/>
    </source>
</evidence>
<dbReference type="Pfam" id="PF02826">
    <property type="entry name" value="2-Hacid_dh_C"/>
    <property type="match status" value="1"/>
</dbReference>
<keyword evidence="8" id="KW-1185">Reference proteome</keyword>
<dbReference type="GO" id="GO:0006564">
    <property type="term" value="P:L-serine biosynthetic process"/>
    <property type="evidence" value="ECO:0007669"/>
    <property type="project" value="UniProtKB-ARBA"/>
</dbReference>
<accession>A0A3D9YX91</accession>
<evidence type="ECO:0000313" key="7">
    <source>
        <dbReference type="EMBL" id="REF86321.1"/>
    </source>
</evidence>
<dbReference type="InterPro" id="IPR006139">
    <property type="entry name" value="D-isomer_2_OHA_DH_cat_dom"/>
</dbReference>
<dbReference type="AlphaFoldDB" id="A0A3D9YX91"/>
<dbReference type="InterPro" id="IPR050418">
    <property type="entry name" value="D-iso_2-hydroxyacid_DH_PdxB"/>
</dbReference>
<comment type="caution">
    <text evidence="7">The sequence shown here is derived from an EMBL/GenBank/DDBJ whole genome shotgun (WGS) entry which is preliminary data.</text>
</comment>
<dbReference type="InterPro" id="IPR036291">
    <property type="entry name" value="NAD(P)-bd_dom_sf"/>
</dbReference>
<evidence type="ECO:0000259" key="5">
    <source>
        <dbReference type="Pfam" id="PF00389"/>
    </source>
</evidence>
<evidence type="ECO:0000256" key="1">
    <source>
        <dbReference type="ARBA" id="ARBA00005854"/>
    </source>
</evidence>
<comment type="similarity">
    <text evidence="1 4">Belongs to the D-isomer specific 2-hydroxyacid dehydrogenase family.</text>
</comment>
<dbReference type="Gene3D" id="3.40.50.720">
    <property type="entry name" value="NAD(P)-binding Rossmann-like Domain"/>
    <property type="match status" value="2"/>
</dbReference>
<dbReference type="GO" id="GO:0051287">
    <property type="term" value="F:NAD binding"/>
    <property type="evidence" value="ECO:0007669"/>
    <property type="project" value="InterPro"/>
</dbReference>
<evidence type="ECO:0000256" key="3">
    <source>
        <dbReference type="ARBA" id="ARBA00023027"/>
    </source>
</evidence>
<proteinExistence type="inferred from homology"/>
<dbReference type="Proteomes" id="UP000256900">
    <property type="component" value="Unassembled WGS sequence"/>
</dbReference>
<gene>
    <name evidence="7" type="ORF">DES32_2372</name>
</gene>
<feature type="domain" description="D-isomer specific 2-hydroxyacid dehydrogenase catalytic" evidence="5">
    <location>
        <begin position="33"/>
        <end position="315"/>
    </location>
</feature>
<keyword evidence="2 4" id="KW-0560">Oxidoreductase</keyword>
<keyword evidence="3" id="KW-0520">NAD</keyword>
<dbReference type="PROSITE" id="PS00670">
    <property type="entry name" value="D_2_HYDROXYACID_DH_2"/>
    <property type="match status" value="1"/>
</dbReference>
<dbReference type="PANTHER" id="PTHR43761">
    <property type="entry name" value="D-ISOMER SPECIFIC 2-HYDROXYACID DEHYDROGENASE FAMILY PROTEIN (AFU_ORTHOLOGUE AFUA_1G13630)"/>
    <property type="match status" value="1"/>
</dbReference>
<evidence type="ECO:0000313" key="8">
    <source>
        <dbReference type="Proteomes" id="UP000256900"/>
    </source>
</evidence>
<dbReference type="OrthoDB" id="9793626at2"/>
<dbReference type="EMBL" id="QUMO01000003">
    <property type="protein sequence ID" value="REF86321.1"/>
    <property type="molecule type" value="Genomic_DNA"/>
</dbReference>
<protein>
    <submittedName>
        <fullName evidence="7">Hydroxypyruvate reductase</fullName>
    </submittedName>
</protein>
<feature type="domain" description="D-isomer specific 2-hydroxyacid dehydrogenase NAD-binding" evidence="6">
    <location>
        <begin position="110"/>
        <end position="285"/>
    </location>
</feature>
<sequence length="317" mass="34396">MAETPHYNIVFLDRATIGVPVRQPNFPHSYTEYQETVADEVVERLADADIAIINKVQVRAPSLEKLPKLKLIAVAATGTDCVDKAYCKAHGIAVSNIRNYADNTVPEHTLALIFALRRSLVPYVLDVRRGKWQTINQFCYFDHPIHDIAGSTLGLIGYGALGKSVGARAEALGMKVIATDLYDFPGKVDLDTVLKESDVISLHCPLTEQTRNVIGAAELKKMKNDAVLINTARGGLVDEKALVEALKSGEIAGAGFDVLTVEPPKNGNVLLDADLPNLLITPHVAWASVEAMTGLSNQLIDNVEAWVAGKPRNLVLE</sequence>
<dbReference type="InterPro" id="IPR029753">
    <property type="entry name" value="D-isomer_DH_CS"/>
</dbReference>
<dbReference type="GO" id="GO:0047545">
    <property type="term" value="F:(S)-2-hydroxyglutarate dehydrogenase activity"/>
    <property type="evidence" value="ECO:0007669"/>
    <property type="project" value="UniProtKB-ARBA"/>
</dbReference>
<evidence type="ECO:0000256" key="2">
    <source>
        <dbReference type="ARBA" id="ARBA00023002"/>
    </source>
</evidence>
<dbReference type="GO" id="GO:0004617">
    <property type="term" value="F:phosphoglycerate dehydrogenase activity"/>
    <property type="evidence" value="ECO:0007669"/>
    <property type="project" value="UniProtKB-ARBA"/>
</dbReference>
<dbReference type="Pfam" id="PF00389">
    <property type="entry name" value="2-Hacid_dh"/>
    <property type="match status" value="1"/>
</dbReference>
<dbReference type="SUPFAM" id="SSF51735">
    <property type="entry name" value="NAD(P)-binding Rossmann-fold domains"/>
    <property type="match status" value="1"/>
</dbReference>
<evidence type="ECO:0000259" key="6">
    <source>
        <dbReference type="Pfam" id="PF02826"/>
    </source>
</evidence>
<organism evidence="7 8">
    <name type="scientific">Methylovirgula ligni</name>
    <dbReference type="NCBI Taxonomy" id="569860"/>
    <lineage>
        <taxon>Bacteria</taxon>
        <taxon>Pseudomonadati</taxon>
        <taxon>Pseudomonadota</taxon>
        <taxon>Alphaproteobacteria</taxon>
        <taxon>Hyphomicrobiales</taxon>
        <taxon>Beijerinckiaceae</taxon>
        <taxon>Methylovirgula</taxon>
    </lineage>
</organism>
<name>A0A3D9YX91_9HYPH</name>
<keyword evidence="7" id="KW-0670">Pyruvate</keyword>
<dbReference type="FunFam" id="3.40.50.720:FF:000041">
    <property type="entry name" value="D-3-phosphoglycerate dehydrogenase"/>
    <property type="match status" value="1"/>
</dbReference>